<evidence type="ECO:0000313" key="1">
    <source>
        <dbReference type="EMBL" id="GAP36752.1"/>
    </source>
</evidence>
<evidence type="ECO:0008006" key="3">
    <source>
        <dbReference type="Google" id="ProtNLM"/>
    </source>
</evidence>
<evidence type="ECO:0000313" key="2">
    <source>
        <dbReference type="Proteomes" id="UP000037660"/>
    </source>
</evidence>
<dbReference type="Gene3D" id="3.60.21.10">
    <property type="match status" value="1"/>
</dbReference>
<reference evidence="1 2" key="2">
    <citation type="journal article" date="2016" name="Science">
        <title>A bacterium that degrades and assimilates poly(ethylene terephthalate).</title>
        <authorList>
            <person name="Yoshida S."/>
            <person name="Hiraga K."/>
            <person name="Takehana T."/>
            <person name="Taniguchi I."/>
            <person name="Yamaji H."/>
            <person name="Maeda Y."/>
            <person name="Toyohara K."/>
            <person name="Miyamoto K."/>
            <person name="Kimura Y."/>
            <person name="Oda K."/>
        </authorList>
    </citation>
    <scope>NUCLEOTIDE SEQUENCE [LARGE SCALE GENOMIC DNA]</scope>
    <source>
        <strain evidence="2">NBRC 110686 / TISTR 2288 / 201-F6</strain>
    </source>
</reference>
<dbReference type="OrthoDB" id="6953533at2"/>
<dbReference type="Proteomes" id="UP000037660">
    <property type="component" value="Unassembled WGS sequence"/>
</dbReference>
<dbReference type="STRING" id="1547922.ISF6_2592"/>
<name>A0A0K8P254_PISS1</name>
<sequence length="326" mass="35076">MPPGEALADAPGRRCPLHYRTRPAAFAVEAPAHLQGLEVLYVVGGLYGNELALDRVLDLFDAERGRKRLVFNGDFHWFDVDPGRFARVQQAVLRHEALRGNVETELADPDAAAGAGCGCAYPDWVGDGVVERSNRILERLRGATTPDQRAALGALPMGLRADVGALRVGIVHGDPTSLAGWGFAQEHLREAAHRRRVAGWFDEAQVDAFACSHTCLPVFQAIAARPGGGPRWVLNNGAAGMPNVSGDLAGLLTRVSVRPFDGPARRFGTVAGGVHLDGLAIDFDPRAWMARFRRDWPPGSDAHVSYAERIARGPAYDAAEIVRADG</sequence>
<dbReference type="InterPro" id="IPR029052">
    <property type="entry name" value="Metallo-depent_PP-like"/>
</dbReference>
<reference evidence="2" key="1">
    <citation type="submission" date="2015-07" db="EMBL/GenBank/DDBJ databases">
        <title>Discovery of a poly(ethylene terephthalate assimilation.</title>
        <authorList>
            <person name="Yoshida S."/>
            <person name="Hiraga K."/>
            <person name="Takehana T."/>
            <person name="Taniguchi I."/>
            <person name="Yamaji H."/>
            <person name="Maeda Y."/>
            <person name="Toyohara K."/>
            <person name="Miyamoto K."/>
            <person name="Kimura Y."/>
            <person name="Oda K."/>
        </authorList>
    </citation>
    <scope>NUCLEOTIDE SEQUENCE [LARGE SCALE GENOMIC DNA]</scope>
    <source>
        <strain evidence="2">NBRC 110686 / TISTR 2288 / 201-F6</strain>
    </source>
</reference>
<dbReference type="EMBL" id="BBYR01000038">
    <property type="protein sequence ID" value="GAP36752.1"/>
    <property type="molecule type" value="Genomic_DNA"/>
</dbReference>
<organism evidence="1 2">
    <name type="scientific">Piscinibacter sakaiensis</name>
    <name type="common">Ideonella sakaiensis</name>
    <dbReference type="NCBI Taxonomy" id="1547922"/>
    <lineage>
        <taxon>Bacteria</taxon>
        <taxon>Pseudomonadati</taxon>
        <taxon>Pseudomonadota</taxon>
        <taxon>Betaproteobacteria</taxon>
        <taxon>Burkholderiales</taxon>
        <taxon>Sphaerotilaceae</taxon>
        <taxon>Piscinibacter</taxon>
    </lineage>
</organism>
<protein>
    <recommendedName>
        <fullName evidence="3">Calcineurin-like phosphoesterase domain-containing protein</fullName>
    </recommendedName>
</protein>
<accession>A0A0K8P254</accession>
<comment type="caution">
    <text evidence="1">The sequence shown here is derived from an EMBL/GenBank/DDBJ whole genome shotgun (WGS) entry which is preliminary data.</text>
</comment>
<gene>
    <name evidence="1" type="ORF">ISF6_2592</name>
</gene>
<keyword evidence="2" id="KW-1185">Reference proteome</keyword>
<dbReference type="SUPFAM" id="SSF56300">
    <property type="entry name" value="Metallo-dependent phosphatases"/>
    <property type="match status" value="1"/>
</dbReference>
<proteinExistence type="predicted"/>
<dbReference type="AlphaFoldDB" id="A0A0K8P254"/>